<feature type="transmembrane region" description="Helical" evidence="1">
    <location>
        <begin position="58"/>
        <end position="77"/>
    </location>
</feature>
<evidence type="ECO:0008006" key="4">
    <source>
        <dbReference type="Google" id="ProtNLM"/>
    </source>
</evidence>
<accession>A0A8E2WIA3</accession>
<evidence type="ECO:0000313" key="2">
    <source>
        <dbReference type="EMBL" id="PWJ93506.1"/>
    </source>
</evidence>
<feature type="transmembrane region" description="Helical" evidence="1">
    <location>
        <begin position="89"/>
        <end position="107"/>
    </location>
</feature>
<comment type="caution">
    <text evidence="2">The sequence shown here is derived from an EMBL/GenBank/DDBJ whole genome shotgun (WGS) entry which is preliminary data.</text>
</comment>
<feature type="transmembrane region" description="Helical" evidence="1">
    <location>
        <begin position="21"/>
        <end position="38"/>
    </location>
</feature>
<reference evidence="2 3" key="1">
    <citation type="submission" date="2018-05" db="EMBL/GenBank/DDBJ databases">
        <title>Genomic Encyclopedia of Type Strains, Phase IV (KMG-IV): sequencing the most valuable type-strain genomes for metagenomic binning, comparative biology and taxonomic classification.</title>
        <authorList>
            <person name="Goeker M."/>
        </authorList>
    </citation>
    <scope>NUCLEOTIDE SEQUENCE [LARGE SCALE GENOMIC DNA]</scope>
    <source>
        <strain evidence="2 3">DSM 2626</strain>
    </source>
</reference>
<evidence type="ECO:0000256" key="1">
    <source>
        <dbReference type="SAM" id="Phobius"/>
    </source>
</evidence>
<protein>
    <recommendedName>
        <fullName evidence="4">Transmembrane protein</fullName>
    </recommendedName>
</protein>
<dbReference type="EMBL" id="QGGH01000001">
    <property type="protein sequence ID" value="PWJ93506.1"/>
    <property type="molecule type" value="Genomic_DNA"/>
</dbReference>
<evidence type="ECO:0000313" key="3">
    <source>
        <dbReference type="Proteomes" id="UP000245631"/>
    </source>
</evidence>
<sequence>MIFAHISRSLRDTFPARASEWALATMLFGWSVILHASPDLFQSGPPTYTALANIMPQSTWAALCLVVGGGRLIVLAINGAWRRSPHARGLSAFISALFWFEITIGILQGGSLGVGLAVYPVLFLLDCYNVIRAFGEAGRSDANHKRVAGNGIDA</sequence>
<gene>
    <name evidence="2" type="ORF">C8D77_101185</name>
</gene>
<name>A0A8E2WIA3_RHILI</name>
<dbReference type="Proteomes" id="UP000245631">
    <property type="component" value="Unassembled WGS sequence"/>
</dbReference>
<proteinExistence type="predicted"/>
<keyword evidence="1" id="KW-1133">Transmembrane helix</keyword>
<dbReference type="GeneID" id="61049543"/>
<dbReference type="AlphaFoldDB" id="A0A8E2WIA3"/>
<keyword evidence="1" id="KW-0472">Membrane</keyword>
<organism evidence="2 3">
    <name type="scientific">Rhizobium loti</name>
    <name type="common">Mesorhizobium loti</name>
    <dbReference type="NCBI Taxonomy" id="381"/>
    <lineage>
        <taxon>Bacteria</taxon>
        <taxon>Pseudomonadati</taxon>
        <taxon>Pseudomonadota</taxon>
        <taxon>Alphaproteobacteria</taxon>
        <taxon>Hyphomicrobiales</taxon>
        <taxon>Phyllobacteriaceae</taxon>
        <taxon>Mesorhizobium</taxon>
    </lineage>
</organism>
<dbReference type="RefSeq" id="WP_109658726.1">
    <property type="nucleotide sequence ID" value="NZ_QGGH01000001.1"/>
</dbReference>
<keyword evidence="1" id="KW-0812">Transmembrane</keyword>